<accession>A0A5J4QI00</accession>
<evidence type="ECO:0000256" key="1">
    <source>
        <dbReference type="SAM" id="Phobius"/>
    </source>
</evidence>
<reference evidence="2" key="1">
    <citation type="submission" date="2019-03" db="EMBL/GenBank/DDBJ databases">
        <title>Single cell metagenomics reveals metabolic interactions within the superorganism composed of flagellate Streblomastix strix and complex community of Bacteroidetes bacteria on its surface.</title>
        <authorList>
            <person name="Treitli S.C."/>
            <person name="Kolisko M."/>
            <person name="Husnik F."/>
            <person name="Keeling P."/>
            <person name="Hampl V."/>
        </authorList>
    </citation>
    <scope>NUCLEOTIDE SEQUENCE</scope>
    <source>
        <strain evidence="2">STM</strain>
    </source>
</reference>
<dbReference type="AlphaFoldDB" id="A0A5J4QI00"/>
<keyword evidence="1" id="KW-0812">Transmembrane</keyword>
<organism evidence="2">
    <name type="scientific">termite gut metagenome</name>
    <dbReference type="NCBI Taxonomy" id="433724"/>
    <lineage>
        <taxon>unclassified sequences</taxon>
        <taxon>metagenomes</taxon>
        <taxon>organismal metagenomes</taxon>
    </lineage>
</organism>
<keyword evidence="1" id="KW-1133">Transmembrane helix</keyword>
<keyword evidence="1" id="KW-0472">Membrane</keyword>
<feature type="transmembrane region" description="Helical" evidence="1">
    <location>
        <begin position="7"/>
        <end position="26"/>
    </location>
</feature>
<evidence type="ECO:0000313" key="2">
    <source>
        <dbReference type="EMBL" id="KAA6321447.1"/>
    </source>
</evidence>
<sequence>GNSKNKLSFQFIITVLIIIILVGNIFKEVLNNMLITVCIQEKRGVTDNP</sequence>
<comment type="caution">
    <text evidence="2">The sequence shown here is derived from an EMBL/GenBank/DDBJ whole genome shotgun (WGS) entry which is preliminary data.</text>
</comment>
<feature type="non-terminal residue" evidence="2">
    <location>
        <position position="1"/>
    </location>
</feature>
<gene>
    <name evidence="2" type="ORF">EZS27_028901</name>
</gene>
<protein>
    <submittedName>
        <fullName evidence="2">Uncharacterized protein</fullName>
    </submittedName>
</protein>
<proteinExistence type="predicted"/>
<dbReference type="EMBL" id="SNRY01003310">
    <property type="protein sequence ID" value="KAA6321447.1"/>
    <property type="molecule type" value="Genomic_DNA"/>
</dbReference>
<name>A0A5J4QI00_9ZZZZ</name>